<feature type="compositionally biased region" description="Polar residues" evidence="1">
    <location>
        <begin position="109"/>
        <end position="125"/>
    </location>
</feature>
<feature type="region of interest" description="Disordered" evidence="1">
    <location>
        <begin position="25"/>
        <end position="74"/>
    </location>
</feature>
<accession>A0A0D0D2D1</accession>
<dbReference type="EMBL" id="KN834764">
    <property type="protein sequence ID" value="KIK63368.1"/>
    <property type="molecule type" value="Genomic_DNA"/>
</dbReference>
<dbReference type="Proteomes" id="UP000053593">
    <property type="component" value="Unassembled WGS sequence"/>
</dbReference>
<dbReference type="HOGENOM" id="CLU_1992890_0_0_1"/>
<evidence type="ECO:0000313" key="2">
    <source>
        <dbReference type="EMBL" id="KIK63368.1"/>
    </source>
</evidence>
<sequence>MKTPIRMIPSFHSGLVTSKNALGVVPSQLPSSPDDHPPPLDCAAATTPLKNPLPSPYPADAGLPASEGSASMPTATDSTILMEAPKVLLSDADHSQTSALHSPRRFSTKTDGLSSGSPTQTQGKC</sequence>
<organism evidence="2 3">
    <name type="scientific">Collybiopsis luxurians FD-317 M1</name>
    <dbReference type="NCBI Taxonomy" id="944289"/>
    <lineage>
        <taxon>Eukaryota</taxon>
        <taxon>Fungi</taxon>
        <taxon>Dikarya</taxon>
        <taxon>Basidiomycota</taxon>
        <taxon>Agaricomycotina</taxon>
        <taxon>Agaricomycetes</taxon>
        <taxon>Agaricomycetidae</taxon>
        <taxon>Agaricales</taxon>
        <taxon>Marasmiineae</taxon>
        <taxon>Omphalotaceae</taxon>
        <taxon>Collybiopsis</taxon>
        <taxon>Collybiopsis luxurians</taxon>
    </lineage>
</organism>
<name>A0A0D0D2D1_9AGAR</name>
<dbReference type="AlphaFoldDB" id="A0A0D0D2D1"/>
<feature type="region of interest" description="Disordered" evidence="1">
    <location>
        <begin position="92"/>
        <end position="125"/>
    </location>
</feature>
<proteinExistence type="predicted"/>
<protein>
    <submittedName>
        <fullName evidence="2">Uncharacterized protein</fullName>
    </submittedName>
</protein>
<gene>
    <name evidence="2" type="ORF">GYMLUDRAFT_241860</name>
</gene>
<evidence type="ECO:0000313" key="3">
    <source>
        <dbReference type="Proteomes" id="UP000053593"/>
    </source>
</evidence>
<reference evidence="2 3" key="1">
    <citation type="submission" date="2014-04" db="EMBL/GenBank/DDBJ databases">
        <title>Evolutionary Origins and Diversification of the Mycorrhizal Mutualists.</title>
        <authorList>
            <consortium name="DOE Joint Genome Institute"/>
            <consortium name="Mycorrhizal Genomics Consortium"/>
            <person name="Kohler A."/>
            <person name="Kuo A."/>
            <person name="Nagy L.G."/>
            <person name="Floudas D."/>
            <person name="Copeland A."/>
            <person name="Barry K.W."/>
            <person name="Cichocki N."/>
            <person name="Veneault-Fourrey C."/>
            <person name="LaButti K."/>
            <person name="Lindquist E.A."/>
            <person name="Lipzen A."/>
            <person name="Lundell T."/>
            <person name="Morin E."/>
            <person name="Murat C."/>
            <person name="Riley R."/>
            <person name="Ohm R."/>
            <person name="Sun H."/>
            <person name="Tunlid A."/>
            <person name="Henrissat B."/>
            <person name="Grigoriev I.V."/>
            <person name="Hibbett D.S."/>
            <person name="Martin F."/>
        </authorList>
    </citation>
    <scope>NUCLEOTIDE SEQUENCE [LARGE SCALE GENOMIC DNA]</scope>
    <source>
        <strain evidence="2 3">FD-317 M1</strain>
    </source>
</reference>
<evidence type="ECO:0000256" key="1">
    <source>
        <dbReference type="SAM" id="MobiDB-lite"/>
    </source>
</evidence>
<keyword evidence="3" id="KW-1185">Reference proteome</keyword>